<dbReference type="PANTHER" id="PTHR10683">
    <property type="entry name" value="TRANSALDOLASE"/>
    <property type="match status" value="1"/>
</dbReference>
<evidence type="ECO:0000313" key="2">
    <source>
        <dbReference type="EMBL" id="OHA59656.1"/>
    </source>
</evidence>
<dbReference type="InterPro" id="IPR013785">
    <property type="entry name" value="Aldolase_TIM"/>
</dbReference>
<dbReference type="InterPro" id="IPR001585">
    <property type="entry name" value="TAL/FSA"/>
</dbReference>
<sequence length="246" mass="27319">MKIFVDTANLADIEEALKRGFVSGITTNPSILAKEPKSGLENHVGKIVDLIKKYDPSGNLPLSIEVFSRNQEEMIAQAVKFKESFGYPGLCVKVHVGWDELAVINDLSRQGIDVNCTAVMTVTQAIMAARAGARYVSLFWGRIGDAGKDEKFASDREKMFADKTIDDSDFNPAIAVRRTRDLLDKSNLTTEIIVGSIRNVVSIRDAYLSGAHIVTIPPKFFSPMVSHYKTNEVVEMFLNDFKNWLA</sequence>
<comment type="caution">
    <text evidence="2">The sequence shown here is derived from an EMBL/GenBank/DDBJ whole genome shotgun (WGS) entry which is preliminary data.</text>
</comment>
<keyword evidence="1" id="KW-0704">Schiff base</keyword>
<protein>
    <recommendedName>
        <fullName evidence="4">Transaldolase</fullName>
    </recommendedName>
</protein>
<evidence type="ECO:0000256" key="1">
    <source>
        <dbReference type="ARBA" id="ARBA00023270"/>
    </source>
</evidence>
<proteinExistence type="predicted"/>
<name>A0A1G2QGG1_9BACT</name>
<dbReference type="EMBL" id="MHTK01000006">
    <property type="protein sequence ID" value="OHA59656.1"/>
    <property type="molecule type" value="Genomic_DNA"/>
</dbReference>
<evidence type="ECO:0000313" key="3">
    <source>
        <dbReference type="Proteomes" id="UP000177838"/>
    </source>
</evidence>
<gene>
    <name evidence="2" type="ORF">A2589_02245</name>
</gene>
<dbReference type="Proteomes" id="UP000177838">
    <property type="component" value="Unassembled WGS sequence"/>
</dbReference>
<dbReference type="PROSITE" id="PS01054">
    <property type="entry name" value="TRANSALDOLASE_1"/>
    <property type="match status" value="1"/>
</dbReference>
<reference evidence="2 3" key="1">
    <citation type="journal article" date="2016" name="Nat. Commun.">
        <title>Thousands of microbial genomes shed light on interconnected biogeochemical processes in an aquifer system.</title>
        <authorList>
            <person name="Anantharaman K."/>
            <person name="Brown C.T."/>
            <person name="Hug L.A."/>
            <person name="Sharon I."/>
            <person name="Castelle C.J."/>
            <person name="Probst A.J."/>
            <person name="Thomas B.C."/>
            <person name="Singh A."/>
            <person name="Wilkins M.J."/>
            <person name="Karaoz U."/>
            <person name="Brodie E.L."/>
            <person name="Williams K.H."/>
            <person name="Hubbard S.S."/>
            <person name="Banfield J.F."/>
        </authorList>
    </citation>
    <scope>NUCLEOTIDE SEQUENCE [LARGE SCALE GENOMIC DNA]</scope>
</reference>
<dbReference type="Pfam" id="PF00923">
    <property type="entry name" value="TAL_FSA"/>
    <property type="match status" value="1"/>
</dbReference>
<dbReference type="Gene3D" id="3.20.20.70">
    <property type="entry name" value="Aldolase class I"/>
    <property type="match status" value="1"/>
</dbReference>
<dbReference type="AlphaFoldDB" id="A0A1G2QGG1"/>
<dbReference type="GO" id="GO:0005975">
    <property type="term" value="P:carbohydrate metabolic process"/>
    <property type="evidence" value="ECO:0007669"/>
    <property type="project" value="InterPro"/>
</dbReference>
<dbReference type="PANTHER" id="PTHR10683:SF36">
    <property type="entry name" value="TRANSALDOLASE"/>
    <property type="match status" value="1"/>
</dbReference>
<accession>A0A1G2QGG1</accession>
<organism evidence="2 3">
    <name type="scientific">Candidatus Vogelbacteria bacterium RIFOXYD1_FULL_46_19</name>
    <dbReference type="NCBI Taxonomy" id="1802439"/>
    <lineage>
        <taxon>Bacteria</taxon>
        <taxon>Candidatus Vogeliibacteriota</taxon>
    </lineage>
</organism>
<dbReference type="InterPro" id="IPR018225">
    <property type="entry name" value="Transaldolase_AS"/>
</dbReference>
<dbReference type="STRING" id="1802439.A2589_02245"/>
<dbReference type="SUPFAM" id="SSF51569">
    <property type="entry name" value="Aldolase"/>
    <property type="match status" value="1"/>
</dbReference>
<evidence type="ECO:0008006" key="4">
    <source>
        <dbReference type="Google" id="ProtNLM"/>
    </source>
</evidence>